<proteinExistence type="predicted"/>
<dbReference type="InterPro" id="IPR010310">
    <property type="entry name" value="T7SS_ESAT-6-like"/>
</dbReference>
<evidence type="ECO:0000313" key="1">
    <source>
        <dbReference type="EMBL" id="KXB55024.1"/>
    </source>
</evidence>
<dbReference type="Gene3D" id="1.10.287.1060">
    <property type="entry name" value="ESAT-6-like"/>
    <property type="match status" value="1"/>
</dbReference>
<name>A0A133ZHV3_9FIRM</name>
<accession>A0A133ZHV3</accession>
<dbReference type="Pfam" id="PF06013">
    <property type="entry name" value="WXG100"/>
    <property type="match status" value="1"/>
</dbReference>
<comment type="caution">
    <text evidence="1">The sequence shown here is derived from an EMBL/GenBank/DDBJ whole genome shotgun (WGS) entry which is preliminary data.</text>
</comment>
<dbReference type="PATRIC" id="fig|467210.3.peg.2175"/>
<gene>
    <name evidence="1" type="ORF">HMPREF1866_02197</name>
</gene>
<dbReference type="AlphaFoldDB" id="A0A133ZHV3"/>
<dbReference type="RefSeq" id="WP_060931808.1">
    <property type="nucleotide sequence ID" value="NZ_KQ959840.1"/>
</dbReference>
<dbReference type="Proteomes" id="UP000070394">
    <property type="component" value="Unassembled WGS sequence"/>
</dbReference>
<protein>
    <submittedName>
        <fullName evidence="1">WXG100 family type VII secretion target</fullName>
    </submittedName>
</protein>
<dbReference type="SUPFAM" id="SSF140453">
    <property type="entry name" value="EsxAB dimer-like"/>
    <property type="match status" value="1"/>
</dbReference>
<sequence length="101" mass="10989">MANRIRVSTEVLNAGVAGVEAQAAKVKSITGEMLNIVNNMSDAYKTTQGSVSFVNKFNELKPRIDAMEKNFEGYINTLKAIEKNYDSTDVEESGTASNIPV</sequence>
<dbReference type="EMBL" id="LSDA01000121">
    <property type="protein sequence ID" value="KXB55024.1"/>
    <property type="molecule type" value="Genomic_DNA"/>
</dbReference>
<dbReference type="InterPro" id="IPR036689">
    <property type="entry name" value="ESAT-6-like_sf"/>
</dbReference>
<dbReference type="STRING" id="467210.HMPREF1866_02197"/>
<reference evidence="2" key="1">
    <citation type="submission" date="2016-01" db="EMBL/GenBank/DDBJ databases">
        <authorList>
            <person name="Mitreva M."/>
            <person name="Pepin K.H."/>
            <person name="Mihindukulasuriya K.A."/>
            <person name="Fulton R."/>
            <person name="Fronick C."/>
            <person name="O'Laughlin M."/>
            <person name="Miner T."/>
            <person name="Herter B."/>
            <person name="Rosa B.A."/>
            <person name="Cordes M."/>
            <person name="Tomlinson C."/>
            <person name="Wollam A."/>
            <person name="Palsikar V.B."/>
            <person name="Mardis E.R."/>
            <person name="Wilson R.K."/>
        </authorList>
    </citation>
    <scope>NUCLEOTIDE SEQUENCE [LARGE SCALE GENOMIC DNA]</scope>
    <source>
        <strain evidence="2">DNF00896</strain>
    </source>
</reference>
<evidence type="ECO:0000313" key="2">
    <source>
        <dbReference type="Proteomes" id="UP000070394"/>
    </source>
</evidence>
<organism evidence="1 2">
    <name type="scientific">Lachnoanaerobaculum saburreum</name>
    <dbReference type="NCBI Taxonomy" id="467210"/>
    <lineage>
        <taxon>Bacteria</taxon>
        <taxon>Bacillati</taxon>
        <taxon>Bacillota</taxon>
        <taxon>Clostridia</taxon>
        <taxon>Lachnospirales</taxon>
        <taxon>Lachnospiraceae</taxon>
        <taxon>Lachnoanaerobaculum</taxon>
    </lineage>
</organism>
<keyword evidence="2" id="KW-1185">Reference proteome</keyword>